<dbReference type="GO" id="GO:0071555">
    <property type="term" value="P:cell wall organization"/>
    <property type="evidence" value="ECO:0007669"/>
    <property type="project" value="UniProtKB-KW"/>
</dbReference>
<protein>
    <recommendedName>
        <fullName evidence="17">peptidoglycan glycosyltransferase</fullName>
        <ecNumber evidence="17">2.4.99.28</ecNumber>
    </recommendedName>
</protein>
<evidence type="ECO:0000259" key="21">
    <source>
        <dbReference type="Pfam" id="PF00912"/>
    </source>
</evidence>
<keyword evidence="5" id="KW-0121">Carboxypeptidase</keyword>
<dbReference type="EC" id="2.4.99.28" evidence="17"/>
<evidence type="ECO:0000256" key="10">
    <source>
        <dbReference type="ARBA" id="ARBA00022801"/>
    </source>
</evidence>
<keyword evidence="23" id="KW-1185">Reference proteome</keyword>
<dbReference type="RefSeq" id="WP_191154202.1">
    <property type="nucleotide sequence ID" value="NZ_JACWUN010000004.1"/>
</dbReference>
<dbReference type="NCBIfam" id="TIGR02074">
    <property type="entry name" value="PBP_1a_fam"/>
    <property type="match status" value="1"/>
</dbReference>
<dbReference type="Gene3D" id="3.40.710.10">
    <property type="entry name" value="DD-peptidase/beta-lactamase superfamily"/>
    <property type="match status" value="2"/>
</dbReference>
<dbReference type="InterPro" id="IPR001264">
    <property type="entry name" value="Glyco_trans_51"/>
</dbReference>
<accession>A0A8J6R560</accession>
<keyword evidence="7" id="KW-0328">Glycosyltransferase</keyword>
<dbReference type="InterPro" id="IPR036950">
    <property type="entry name" value="PBP_transglycosylase"/>
</dbReference>
<evidence type="ECO:0000256" key="6">
    <source>
        <dbReference type="ARBA" id="ARBA00022670"/>
    </source>
</evidence>
<keyword evidence="11" id="KW-0133">Cell shape</keyword>
<dbReference type="InterPro" id="IPR001460">
    <property type="entry name" value="PCN-bd_Tpept"/>
</dbReference>
<comment type="similarity">
    <text evidence="3">In the C-terminal section; belongs to the transpeptidase family.</text>
</comment>
<evidence type="ECO:0000256" key="16">
    <source>
        <dbReference type="ARBA" id="ARBA00023316"/>
    </source>
</evidence>
<comment type="catalytic activity">
    <reaction evidence="18">
        <text>[GlcNAc-(1-&gt;4)-Mur2Ac(oyl-L-Ala-gamma-D-Glu-L-Lys-D-Ala-D-Ala)](n)-di-trans,octa-cis-undecaprenyl diphosphate + beta-D-GlcNAc-(1-&gt;4)-Mur2Ac(oyl-L-Ala-gamma-D-Glu-L-Lys-D-Ala-D-Ala)-di-trans,octa-cis-undecaprenyl diphosphate = [GlcNAc-(1-&gt;4)-Mur2Ac(oyl-L-Ala-gamma-D-Glu-L-Lys-D-Ala-D-Ala)](n+1)-di-trans,octa-cis-undecaprenyl diphosphate + di-trans,octa-cis-undecaprenyl diphosphate + H(+)</text>
        <dbReference type="Rhea" id="RHEA:23708"/>
        <dbReference type="Rhea" id="RHEA-COMP:9602"/>
        <dbReference type="Rhea" id="RHEA-COMP:9603"/>
        <dbReference type="ChEBI" id="CHEBI:15378"/>
        <dbReference type="ChEBI" id="CHEBI:58405"/>
        <dbReference type="ChEBI" id="CHEBI:60033"/>
        <dbReference type="ChEBI" id="CHEBI:78435"/>
        <dbReference type="EC" id="2.4.99.28"/>
    </reaction>
</comment>
<evidence type="ECO:0000256" key="3">
    <source>
        <dbReference type="ARBA" id="ARBA00007090"/>
    </source>
</evidence>
<evidence type="ECO:0000256" key="8">
    <source>
        <dbReference type="ARBA" id="ARBA00022679"/>
    </source>
</evidence>
<keyword evidence="9" id="KW-0812">Transmembrane</keyword>
<dbReference type="GO" id="GO:0008658">
    <property type="term" value="F:penicillin binding"/>
    <property type="evidence" value="ECO:0007669"/>
    <property type="project" value="InterPro"/>
</dbReference>
<dbReference type="PANTHER" id="PTHR32282:SF27">
    <property type="entry name" value="PENICILLIN-BINDING PROTEIN 1A"/>
    <property type="match status" value="1"/>
</dbReference>
<dbReference type="InterPro" id="IPR050396">
    <property type="entry name" value="Glycosyltr_51/Transpeptidase"/>
</dbReference>
<dbReference type="SUPFAM" id="SSF56601">
    <property type="entry name" value="beta-lactamase/transpeptidase-like"/>
    <property type="match status" value="1"/>
</dbReference>
<evidence type="ECO:0000256" key="4">
    <source>
        <dbReference type="ARBA" id="ARBA00007739"/>
    </source>
</evidence>
<evidence type="ECO:0000256" key="15">
    <source>
        <dbReference type="ARBA" id="ARBA00023268"/>
    </source>
</evidence>
<keyword evidence="15" id="KW-0511">Multifunctional enzyme</keyword>
<keyword evidence="8" id="KW-0808">Transferase</keyword>
<dbReference type="InterPro" id="IPR012338">
    <property type="entry name" value="Beta-lactam/transpept-like"/>
</dbReference>
<evidence type="ECO:0000313" key="22">
    <source>
        <dbReference type="EMBL" id="MBD1399924.1"/>
    </source>
</evidence>
<evidence type="ECO:0000256" key="14">
    <source>
        <dbReference type="ARBA" id="ARBA00023136"/>
    </source>
</evidence>
<dbReference type="Proteomes" id="UP000632828">
    <property type="component" value="Unassembled WGS sequence"/>
</dbReference>
<dbReference type="Pfam" id="PF00905">
    <property type="entry name" value="Transpeptidase"/>
    <property type="match status" value="1"/>
</dbReference>
<proteinExistence type="inferred from homology"/>
<evidence type="ECO:0000313" key="23">
    <source>
        <dbReference type="Proteomes" id="UP000632828"/>
    </source>
</evidence>
<dbReference type="Pfam" id="PF00912">
    <property type="entry name" value="Transgly"/>
    <property type="match status" value="1"/>
</dbReference>
<keyword evidence="10" id="KW-0378">Hydrolase</keyword>
<organism evidence="22 23">
    <name type="scientific">Pelovirga terrestris</name>
    <dbReference type="NCBI Taxonomy" id="2771352"/>
    <lineage>
        <taxon>Bacteria</taxon>
        <taxon>Pseudomonadati</taxon>
        <taxon>Thermodesulfobacteriota</taxon>
        <taxon>Desulfuromonadia</taxon>
        <taxon>Geobacterales</taxon>
        <taxon>Geobacteraceae</taxon>
        <taxon>Pelovirga</taxon>
    </lineage>
</organism>
<dbReference type="EMBL" id="JACWUN010000004">
    <property type="protein sequence ID" value="MBD1399924.1"/>
    <property type="molecule type" value="Genomic_DNA"/>
</dbReference>
<comment type="pathway">
    <text evidence="19">Glycan biosynthesis.</text>
</comment>
<evidence type="ECO:0000256" key="13">
    <source>
        <dbReference type="ARBA" id="ARBA00022989"/>
    </source>
</evidence>
<sequence>MKRLLTYLFFAVLATPVLAVAVLLGAYFYISATLPQVESLADYRPPLITTIYADDGTVIAEYSHERRFLVPYEKMPKTLVQAFVASEDAGFFKHQGIDLISIMRAAINNLKAGGISQGGSTITQQVAKTMLLTPERTFTRKFKEAILAWRMEQTLTKEDILYIYLNQIYLGHRSYGVEAAARSYFDKTVEELTLAESAILAGLPQAPSRYSPYRHYQRAMDRQKYVLGRMLEEGFITPAERAAAEAEEVVITPRLNTLLDVTAYFNEQVRRYLEQRFGEDLLYTGGLQVETSINLKLQQAAQDAVKQNLRAHDKRRGFRPVEIILNEAEQTEFLAAQRQEFVAGGLDVGSETQAVVVGRRGDQILCRIGDRNATIAISASAWAGTIEVVAAGTEPTGNADGNNATRLPLGAVIDVRVLNAVGDPLELALEQEPLAQAALAAIDPRTGQIRAMVGGYDFRKSQFNRAIQAQRLPGSAFKPIIYAAALDRGYTPASIILDTPLIYENRHVENGDVEEWKPKNYEEKFYGPTRFREALTHSRNVVTVKILEDIGVGYAASYAQKLGIETPLQRDLSMALGSTAITPMELLTAYTVFASGGILSPPTYITRIRDRNGRILESIDPTDFATGMAADQRLIRQAPRRVISPETAYLTTNIMESVVQQGTGRQARVLNRPSAGKTGTTNDLKDAWYVGYIPQLAAVSWLGYDQEQPLGRRETGGRAALPAWIAFMQEAIKLYPPEHFPVPDTIEFFPIDRQNGLLVAEDSKDAYYEAFSPGSAPTRMSSEPQFKARDFFRLDL</sequence>
<evidence type="ECO:0000259" key="20">
    <source>
        <dbReference type="Pfam" id="PF00905"/>
    </source>
</evidence>
<dbReference type="GO" id="GO:0030288">
    <property type="term" value="C:outer membrane-bounded periplasmic space"/>
    <property type="evidence" value="ECO:0007669"/>
    <property type="project" value="TreeGrafter"/>
</dbReference>
<dbReference type="GO" id="GO:0004180">
    <property type="term" value="F:carboxypeptidase activity"/>
    <property type="evidence" value="ECO:0007669"/>
    <property type="project" value="UniProtKB-KW"/>
</dbReference>
<evidence type="ECO:0000256" key="17">
    <source>
        <dbReference type="ARBA" id="ARBA00044770"/>
    </source>
</evidence>
<evidence type="ECO:0000256" key="18">
    <source>
        <dbReference type="ARBA" id="ARBA00049902"/>
    </source>
</evidence>
<evidence type="ECO:0000256" key="5">
    <source>
        <dbReference type="ARBA" id="ARBA00022645"/>
    </source>
</evidence>
<dbReference type="GO" id="GO:0008360">
    <property type="term" value="P:regulation of cell shape"/>
    <property type="evidence" value="ECO:0007669"/>
    <property type="project" value="UniProtKB-KW"/>
</dbReference>
<dbReference type="GO" id="GO:0009252">
    <property type="term" value="P:peptidoglycan biosynthetic process"/>
    <property type="evidence" value="ECO:0007669"/>
    <property type="project" value="UniProtKB-UniPathway"/>
</dbReference>
<comment type="similarity">
    <text evidence="4">In the N-terminal section; belongs to the glycosyltransferase 51 family.</text>
</comment>
<name>A0A8J6R560_9BACT</name>
<dbReference type="FunFam" id="1.10.3810.10:FF:000003">
    <property type="entry name" value="Penicillin-binding protein 1a"/>
    <property type="match status" value="1"/>
</dbReference>
<evidence type="ECO:0000256" key="11">
    <source>
        <dbReference type="ARBA" id="ARBA00022960"/>
    </source>
</evidence>
<dbReference type="UniPathway" id="UPA00219"/>
<evidence type="ECO:0000256" key="12">
    <source>
        <dbReference type="ARBA" id="ARBA00022984"/>
    </source>
</evidence>
<feature type="domain" description="Glycosyl transferase family 51" evidence="21">
    <location>
        <begin position="56"/>
        <end position="230"/>
    </location>
</feature>
<reference evidence="22" key="1">
    <citation type="submission" date="2020-09" db="EMBL/GenBank/DDBJ databases">
        <title>Pelobacter alkaliphilus sp. nov., a novel anaerobic arsenate-reducing bacterium from terrestrial mud volcano.</title>
        <authorList>
            <person name="Khomyakova M.A."/>
            <person name="Merkel A.Y."/>
            <person name="Slobodkin A.I."/>
        </authorList>
    </citation>
    <scope>NUCLEOTIDE SEQUENCE</scope>
    <source>
        <strain evidence="22">M08fum</strain>
    </source>
</reference>
<comment type="subcellular location">
    <subcellularLocation>
        <location evidence="1">Membrane</location>
    </subcellularLocation>
</comment>
<dbReference type="GO" id="GO:0006508">
    <property type="term" value="P:proteolysis"/>
    <property type="evidence" value="ECO:0007669"/>
    <property type="project" value="UniProtKB-KW"/>
</dbReference>
<evidence type="ECO:0000256" key="1">
    <source>
        <dbReference type="ARBA" id="ARBA00004370"/>
    </source>
</evidence>
<evidence type="ECO:0000256" key="2">
    <source>
        <dbReference type="ARBA" id="ARBA00004752"/>
    </source>
</evidence>
<keyword evidence="14" id="KW-0472">Membrane</keyword>
<keyword evidence="6" id="KW-0645">Protease</keyword>
<dbReference type="PANTHER" id="PTHR32282">
    <property type="entry name" value="BINDING PROTEIN TRANSPEPTIDASE, PUTATIVE-RELATED"/>
    <property type="match status" value="1"/>
</dbReference>
<dbReference type="AlphaFoldDB" id="A0A8J6R560"/>
<evidence type="ECO:0000256" key="7">
    <source>
        <dbReference type="ARBA" id="ARBA00022676"/>
    </source>
</evidence>
<keyword evidence="12" id="KW-0573">Peptidoglycan synthesis</keyword>
<dbReference type="GO" id="GO:0008955">
    <property type="term" value="F:peptidoglycan glycosyltransferase activity"/>
    <property type="evidence" value="ECO:0007669"/>
    <property type="project" value="UniProtKB-EC"/>
</dbReference>
<feature type="domain" description="Penicillin-binding protein transpeptidase" evidence="20">
    <location>
        <begin position="440"/>
        <end position="695"/>
    </location>
</feature>
<dbReference type="InterPro" id="IPR023346">
    <property type="entry name" value="Lysozyme-like_dom_sf"/>
</dbReference>
<gene>
    <name evidence="22" type="ORF">ICT70_04490</name>
</gene>
<keyword evidence="13" id="KW-1133">Transmembrane helix</keyword>
<comment type="pathway">
    <text evidence="2">Cell wall biogenesis; peptidoglycan biosynthesis.</text>
</comment>
<dbReference type="SUPFAM" id="SSF53955">
    <property type="entry name" value="Lysozyme-like"/>
    <property type="match status" value="1"/>
</dbReference>
<dbReference type="Gene3D" id="1.10.3810.10">
    <property type="entry name" value="Biosynthetic peptidoglycan transglycosylase-like"/>
    <property type="match status" value="1"/>
</dbReference>
<evidence type="ECO:0000256" key="9">
    <source>
        <dbReference type="ARBA" id="ARBA00022692"/>
    </source>
</evidence>
<keyword evidence="16" id="KW-0961">Cell wall biogenesis/degradation</keyword>
<comment type="caution">
    <text evidence="22">The sequence shown here is derived from an EMBL/GenBank/DDBJ whole genome shotgun (WGS) entry which is preliminary data.</text>
</comment>
<evidence type="ECO:0000256" key="19">
    <source>
        <dbReference type="ARBA" id="ARBA00060592"/>
    </source>
</evidence>
<dbReference type="GO" id="GO:0016020">
    <property type="term" value="C:membrane"/>
    <property type="evidence" value="ECO:0007669"/>
    <property type="project" value="UniProtKB-SubCell"/>
</dbReference>